<protein>
    <submittedName>
        <fullName evidence="2">Uncharacterized protein</fullName>
    </submittedName>
</protein>
<evidence type="ECO:0000313" key="2">
    <source>
        <dbReference type="EMBL" id="EYC22336.1"/>
    </source>
</evidence>
<accession>A0A016V4Z1</accession>
<organism evidence="2 3">
    <name type="scientific">Ancylostoma ceylanicum</name>
    <dbReference type="NCBI Taxonomy" id="53326"/>
    <lineage>
        <taxon>Eukaryota</taxon>
        <taxon>Metazoa</taxon>
        <taxon>Ecdysozoa</taxon>
        <taxon>Nematoda</taxon>
        <taxon>Chromadorea</taxon>
        <taxon>Rhabditida</taxon>
        <taxon>Rhabditina</taxon>
        <taxon>Rhabditomorpha</taxon>
        <taxon>Strongyloidea</taxon>
        <taxon>Ancylostomatidae</taxon>
        <taxon>Ancylostomatinae</taxon>
        <taxon>Ancylostoma</taxon>
    </lineage>
</organism>
<sequence>METSDGAPPGLPPPGLSQSPHNNSTGEFSTDISLSRDPAETHNSLALEPTSKLTSGPSKADEVTQSQIISASPLSAEHMGDDDATDVPVMRTRTSSGTDYDEVDMDTSSPPLSPPSRDPADTLTCLSSGRLDLSEEALLASPKGRKDELELSASLENLAVTMPPTATVLPGSDRFGLRCRQREEAVNREDSPSPTSGSGAPPPKRAAAELDATEFPPLSGFSSPPPGPSQPWPAASAPDEGGPPEYRRDTSPQRGGSGRFQRGGRNSGRGRGRGGGRGRGSNRRDRPAPRNQHWGTRATDAETDDKPARIPSQTPESFYHYLMRSHPWGEYVNPRPVRRLRDDTVEVLTRMPTDVYEHPPSSGYLRLSFNRTLFPKVHLGRTIPMPPMPVIELQHLEDTIAFRDRSNDVLRRTLDGTYVDDDVADVLRVPVGVHDTVLIPPIIDGTRPVLYQVVSTGWGTGVILEAKDFFTMGPDRRDLHCIILDQHAINKANNMRGFDKTMVSVKDFVWVYDVKPTLQALRNPSTALDEARIPRTTALENNSVYFFRVSSFVFSTPDTLESPIYGLVLFKVQRRNRTTHLKIAFEGAPEAVVVTAKLCDFSLEDIQVDDFVCAITRYNASCATRFSEPPASEQARKILCQKMYTNILLRPATYGSASTVPYFQKCT</sequence>
<dbReference type="OrthoDB" id="5900110at2759"/>
<gene>
    <name evidence="2" type="primary">Acey_s0017.g3291</name>
    <name evidence="2" type="ORF">Y032_0017g3291</name>
</gene>
<dbReference type="STRING" id="53326.A0A016V4Z1"/>
<feature type="region of interest" description="Disordered" evidence="1">
    <location>
        <begin position="161"/>
        <end position="313"/>
    </location>
</feature>
<dbReference type="Proteomes" id="UP000024635">
    <property type="component" value="Unassembled WGS sequence"/>
</dbReference>
<dbReference type="EMBL" id="JARK01001353">
    <property type="protein sequence ID" value="EYC22336.1"/>
    <property type="molecule type" value="Genomic_DNA"/>
</dbReference>
<name>A0A016V4Z1_9BILA</name>
<feature type="compositionally biased region" description="Polar residues" evidence="1">
    <location>
        <begin position="51"/>
        <end position="73"/>
    </location>
</feature>
<reference evidence="3" key="1">
    <citation type="journal article" date="2015" name="Nat. Genet.">
        <title>The genome and transcriptome of the zoonotic hookworm Ancylostoma ceylanicum identify infection-specific gene families.</title>
        <authorList>
            <person name="Schwarz E.M."/>
            <person name="Hu Y."/>
            <person name="Antoshechkin I."/>
            <person name="Miller M.M."/>
            <person name="Sternberg P.W."/>
            <person name="Aroian R.V."/>
        </authorList>
    </citation>
    <scope>NUCLEOTIDE SEQUENCE</scope>
    <source>
        <strain evidence="3">HY135</strain>
    </source>
</reference>
<feature type="region of interest" description="Disordered" evidence="1">
    <location>
        <begin position="1"/>
        <end position="128"/>
    </location>
</feature>
<feature type="compositionally biased region" description="Polar residues" evidence="1">
    <location>
        <begin position="21"/>
        <end position="33"/>
    </location>
</feature>
<dbReference type="AlphaFoldDB" id="A0A016V4Z1"/>
<comment type="caution">
    <text evidence="2">The sequence shown here is derived from an EMBL/GenBank/DDBJ whole genome shotgun (WGS) entry which is preliminary data.</text>
</comment>
<evidence type="ECO:0000313" key="3">
    <source>
        <dbReference type="Proteomes" id="UP000024635"/>
    </source>
</evidence>
<keyword evidence="3" id="KW-1185">Reference proteome</keyword>
<proteinExistence type="predicted"/>
<evidence type="ECO:0000256" key="1">
    <source>
        <dbReference type="SAM" id="MobiDB-lite"/>
    </source>
</evidence>
<feature type="compositionally biased region" description="Basic and acidic residues" evidence="1">
    <location>
        <begin position="180"/>
        <end position="191"/>
    </location>
</feature>